<dbReference type="STRING" id="307972.A0A2G8KEM0"/>
<keyword evidence="7" id="KW-1185">Reference proteome</keyword>
<dbReference type="OrthoDB" id="421051at2759"/>
<dbReference type="InterPro" id="IPR002641">
    <property type="entry name" value="PNPLA_dom"/>
</dbReference>
<dbReference type="Proteomes" id="UP000230750">
    <property type="component" value="Unassembled WGS sequence"/>
</dbReference>
<keyword evidence="3" id="KW-0443">Lipid metabolism</keyword>
<reference evidence="6 7" key="1">
    <citation type="journal article" date="2017" name="PLoS Biol.">
        <title>The sea cucumber genome provides insights into morphological evolution and visceral regeneration.</title>
        <authorList>
            <person name="Zhang X."/>
            <person name="Sun L."/>
            <person name="Yuan J."/>
            <person name="Sun Y."/>
            <person name="Gao Y."/>
            <person name="Zhang L."/>
            <person name="Li S."/>
            <person name="Dai H."/>
            <person name="Hamel J.F."/>
            <person name="Liu C."/>
            <person name="Yu Y."/>
            <person name="Liu S."/>
            <person name="Lin W."/>
            <person name="Guo K."/>
            <person name="Jin S."/>
            <person name="Xu P."/>
            <person name="Storey K.B."/>
            <person name="Huan P."/>
            <person name="Zhang T."/>
            <person name="Zhou Y."/>
            <person name="Zhang J."/>
            <person name="Lin C."/>
            <person name="Li X."/>
            <person name="Xing L."/>
            <person name="Huo D."/>
            <person name="Sun M."/>
            <person name="Wang L."/>
            <person name="Mercier A."/>
            <person name="Li F."/>
            <person name="Yang H."/>
            <person name="Xiang J."/>
        </authorList>
    </citation>
    <scope>NUCLEOTIDE SEQUENCE [LARGE SCALE GENOMIC DNA]</scope>
    <source>
        <strain evidence="6">Shaxun</strain>
        <tissue evidence="6">Muscle</tissue>
    </source>
</reference>
<feature type="short sequence motif" description="GXSXG" evidence="4">
    <location>
        <begin position="13"/>
        <end position="17"/>
    </location>
</feature>
<dbReference type="InterPro" id="IPR050301">
    <property type="entry name" value="NTE"/>
</dbReference>
<dbReference type="PANTHER" id="PTHR14226:SF29">
    <property type="entry name" value="NEUROPATHY TARGET ESTERASE SWS"/>
    <property type="match status" value="1"/>
</dbReference>
<protein>
    <submittedName>
        <fullName evidence="6">Putative neuropathy target esterase isoform X6</fullName>
    </submittedName>
</protein>
<dbReference type="AlphaFoldDB" id="A0A2G8KEM0"/>
<comment type="caution">
    <text evidence="4">Lacks conserved residue(s) required for the propagation of feature annotation.</text>
</comment>
<comment type="caution">
    <text evidence="6">The sequence shown here is derived from an EMBL/GenBank/DDBJ whole genome shotgun (WGS) entry which is preliminary data.</text>
</comment>
<name>A0A2G8KEM0_STIJA</name>
<evidence type="ECO:0000259" key="5">
    <source>
        <dbReference type="PROSITE" id="PS51635"/>
    </source>
</evidence>
<dbReference type="PANTHER" id="PTHR14226">
    <property type="entry name" value="NEUROPATHY TARGET ESTERASE/SWISS CHEESE D.MELANOGASTER"/>
    <property type="match status" value="1"/>
</dbReference>
<evidence type="ECO:0000256" key="3">
    <source>
        <dbReference type="ARBA" id="ARBA00023098"/>
    </source>
</evidence>
<dbReference type="Gene3D" id="3.40.1090.10">
    <property type="entry name" value="Cytosolic phospholipase A2 catalytic domain"/>
    <property type="match status" value="1"/>
</dbReference>
<evidence type="ECO:0000256" key="2">
    <source>
        <dbReference type="ARBA" id="ARBA00022963"/>
    </source>
</evidence>
<dbReference type="GO" id="GO:0005783">
    <property type="term" value="C:endoplasmic reticulum"/>
    <property type="evidence" value="ECO:0007669"/>
    <property type="project" value="TreeGrafter"/>
</dbReference>
<dbReference type="GO" id="GO:0004622">
    <property type="term" value="F:phosphatidylcholine lysophospholipase activity"/>
    <property type="evidence" value="ECO:0007669"/>
    <property type="project" value="TreeGrafter"/>
</dbReference>
<keyword evidence="2" id="KW-0442">Lipid degradation</keyword>
<sequence length="182" mass="20139">MLESDIPIDMIGGTSIGSFVGACYSSNTNLTSLEKMARLLCKRMNSIPQLALDLTYPYLAMFSGRGFNNIIGEVLGERKIEDLWIPYFCVTTDITDSKKRVHSNGEVMKARGAGVIFAVDVGGVSDTDFFDFGDDISGWWMLWNKWNPMKHKPKINSHASLLPDLASCMLAIMSNIVIAVYA</sequence>
<dbReference type="Pfam" id="PF01734">
    <property type="entry name" value="Patatin"/>
    <property type="match status" value="1"/>
</dbReference>
<dbReference type="PROSITE" id="PS51635">
    <property type="entry name" value="PNPLA"/>
    <property type="match status" value="1"/>
</dbReference>
<evidence type="ECO:0000256" key="1">
    <source>
        <dbReference type="ARBA" id="ARBA00022801"/>
    </source>
</evidence>
<proteinExistence type="predicted"/>
<gene>
    <name evidence="6" type="ORF">BSL78_16734</name>
</gene>
<evidence type="ECO:0000256" key="4">
    <source>
        <dbReference type="PROSITE-ProRule" id="PRU01161"/>
    </source>
</evidence>
<dbReference type="EMBL" id="MRZV01000646">
    <property type="protein sequence ID" value="PIK46415.1"/>
    <property type="molecule type" value="Genomic_DNA"/>
</dbReference>
<keyword evidence="1" id="KW-0378">Hydrolase</keyword>
<evidence type="ECO:0000313" key="6">
    <source>
        <dbReference type="EMBL" id="PIK46415.1"/>
    </source>
</evidence>
<dbReference type="InterPro" id="IPR016035">
    <property type="entry name" value="Acyl_Trfase/lysoPLipase"/>
</dbReference>
<evidence type="ECO:0000313" key="7">
    <source>
        <dbReference type="Proteomes" id="UP000230750"/>
    </source>
</evidence>
<dbReference type="SUPFAM" id="SSF52151">
    <property type="entry name" value="FabD/lysophospholipase-like"/>
    <property type="match status" value="1"/>
</dbReference>
<accession>A0A2G8KEM0</accession>
<feature type="domain" description="PNPLA" evidence="5">
    <location>
        <begin position="1"/>
        <end position="155"/>
    </location>
</feature>
<organism evidence="6 7">
    <name type="scientific">Stichopus japonicus</name>
    <name type="common">Sea cucumber</name>
    <dbReference type="NCBI Taxonomy" id="307972"/>
    <lineage>
        <taxon>Eukaryota</taxon>
        <taxon>Metazoa</taxon>
        <taxon>Echinodermata</taxon>
        <taxon>Eleutherozoa</taxon>
        <taxon>Echinozoa</taxon>
        <taxon>Holothuroidea</taxon>
        <taxon>Aspidochirotacea</taxon>
        <taxon>Aspidochirotida</taxon>
        <taxon>Stichopodidae</taxon>
        <taxon>Apostichopus</taxon>
    </lineage>
</organism>
<dbReference type="GO" id="GO:0016042">
    <property type="term" value="P:lipid catabolic process"/>
    <property type="evidence" value="ECO:0007669"/>
    <property type="project" value="UniProtKB-KW"/>
</dbReference>